<reference evidence="1" key="1">
    <citation type="submission" date="2021-07" db="EMBL/GenBank/DDBJ databases">
        <title>Occurrence of streptococci in the human mouth that bind to a non-human glycan.</title>
        <authorList>
            <person name="Cross B."/>
            <person name="Thamadilok S."/>
            <person name="Bensing B."/>
            <person name="Sasmal A."/>
            <person name="Khedri Z."/>
            <person name="Deng L."/>
            <person name="Yu H."/>
            <person name="Mehta A."/>
            <person name="Aluvathingal J."/>
            <person name="Nadendla S."/>
            <person name="Vickerman M."/>
            <person name="Chen X."/>
            <person name="Dewhirst F."/>
            <person name="Gill A."/>
            <person name="Lettrichova I."/>
            <person name="Diaz S."/>
            <person name="Gill S."/>
            <person name="Tettelin H."/>
            <person name="Iverson T."/>
            <person name="Sullam P."/>
            <person name="Varki A."/>
            <person name="Ruhl S."/>
        </authorList>
    </citation>
    <scope>NUCLEOTIDE SEQUENCE</scope>
    <source>
        <strain evidence="1">SK81</strain>
    </source>
</reference>
<accession>A0AAP2NZY6</accession>
<proteinExistence type="predicted"/>
<dbReference type="InterPro" id="IPR046228">
    <property type="entry name" value="DUF6261"/>
</dbReference>
<evidence type="ECO:0000313" key="1">
    <source>
        <dbReference type="EMBL" id="MBZ2155307.1"/>
    </source>
</evidence>
<dbReference type="Proteomes" id="UP001198057">
    <property type="component" value="Unassembled WGS sequence"/>
</dbReference>
<dbReference type="Pfam" id="PF19775">
    <property type="entry name" value="DUF6261"/>
    <property type="match status" value="1"/>
</dbReference>
<protein>
    <submittedName>
        <fullName evidence="1">Uncharacterized protein</fullName>
    </submittedName>
</protein>
<dbReference type="EMBL" id="JAHZQR010000001">
    <property type="protein sequence ID" value="MBZ2155307.1"/>
    <property type="molecule type" value="Genomic_DNA"/>
</dbReference>
<sequence length="244" mass="28230">MKKIYGTTSLDVKSLENNEFFQLMSESMEEIAAFNKAHKVESIYTSKLEEMSQHLTKFQEGLHQTKSSKLVASLDRADRERDDALATLQSLVRAFARVKDAATKEAYETLSQLLKNYSGLAGTSFEKETEGINHLLQELKKSTYQTALAKLHLEAHVESLMTAQKRFEEAYKERLTELKGKVPSQSKQLRMQLQEIYDFLLDFTAIMTYAYPERTHYADLRDQLNTIRSRYKKRKVVKKVKEAI</sequence>
<gene>
    <name evidence="1" type="ORF">K1I51_01360</name>
</gene>
<dbReference type="RefSeq" id="WP_223350819.1">
    <property type="nucleotide sequence ID" value="NZ_JAHZQR010000001.1"/>
</dbReference>
<evidence type="ECO:0000313" key="2">
    <source>
        <dbReference type="Proteomes" id="UP001198057"/>
    </source>
</evidence>
<name>A0AAP2NZY6_STRAP</name>
<organism evidence="1 2">
    <name type="scientific">Streptococcus anginosus</name>
    <dbReference type="NCBI Taxonomy" id="1328"/>
    <lineage>
        <taxon>Bacteria</taxon>
        <taxon>Bacillati</taxon>
        <taxon>Bacillota</taxon>
        <taxon>Bacilli</taxon>
        <taxon>Lactobacillales</taxon>
        <taxon>Streptococcaceae</taxon>
        <taxon>Streptococcus</taxon>
        <taxon>Streptococcus anginosus group</taxon>
    </lineage>
</organism>
<dbReference type="AlphaFoldDB" id="A0AAP2NZY6"/>
<comment type="caution">
    <text evidence="1">The sequence shown here is derived from an EMBL/GenBank/DDBJ whole genome shotgun (WGS) entry which is preliminary data.</text>
</comment>